<dbReference type="RefSeq" id="WP_012852249.1">
    <property type="nucleotide sequence ID" value="NC_013510.1"/>
</dbReference>
<keyword evidence="4 7" id="KW-0812">Transmembrane</keyword>
<feature type="domain" description="Mechanosensitive ion channel MscS C-terminal" evidence="9">
    <location>
        <begin position="245"/>
        <end position="330"/>
    </location>
</feature>
<dbReference type="GO" id="GO:0005886">
    <property type="term" value="C:plasma membrane"/>
    <property type="evidence" value="ECO:0007669"/>
    <property type="project" value="UniProtKB-SubCell"/>
</dbReference>
<name>D1ACX6_THECD</name>
<dbReference type="InterPro" id="IPR049142">
    <property type="entry name" value="MS_channel_1st"/>
</dbReference>
<feature type="transmembrane region" description="Helical" evidence="7">
    <location>
        <begin position="147"/>
        <end position="166"/>
    </location>
</feature>
<dbReference type="HOGENOM" id="CLU_037945_0_1_11"/>
<dbReference type="InterPro" id="IPR010920">
    <property type="entry name" value="LSM_dom_sf"/>
</dbReference>
<dbReference type="GO" id="GO:0055085">
    <property type="term" value="P:transmembrane transport"/>
    <property type="evidence" value="ECO:0007669"/>
    <property type="project" value="InterPro"/>
</dbReference>
<evidence type="ECO:0000256" key="7">
    <source>
        <dbReference type="SAM" id="Phobius"/>
    </source>
</evidence>
<comment type="similarity">
    <text evidence="2">Belongs to the MscS (TC 1.A.23) family.</text>
</comment>
<evidence type="ECO:0000256" key="6">
    <source>
        <dbReference type="ARBA" id="ARBA00023136"/>
    </source>
</evidence>
<gene>
    <name evidence="11" type="ordered locus">Tcur_1895</name>
</gene>
<feature type="transmembrane region" description="Helical" evidence="7">
    <location>
        <begin position="52"/>
        <end position="73"/>
    </location>
</feature>
<feature type="transmembrane region" description="Helical" evidence="7">
    <location>
        <begin position="85"/>
        <end position="111"/>
    </location>
</feature>
<dbReference type="Pfam" id="PF21082">
    <property type="entry name" value="MS_channel_3rd"/>
    <property type="match status" value="1"/>
</dbReference>
<evidence type="ECO:0000256" key="1">
    <source>
        <dbReference type="ARBA" id="ARBA00004651"/>
    </source>
</evidence>
<evidence type="ECO:0000256" key="2">
    <source>
        <dbReference type="ARBA" id="ARBA00008017"/>
    </source>
</evidence>
<dbReference type="eggNOG" id="COG3264">
    <property type="taxonomic scope" value="Bacteria"/>
</dbReference>
<evidence type="ECO:0000313" key="11">
    <source>
        <dbReference type="EMBL" id="ACY97465.1"/>
    </source>
</evidence>
<dbReference type="Pfam" id="PF21088">
    <property type="entry name" value="MS_channel_1st"/>
    <property type="match status" value="1"/>
</dbReference>
<dbReference type="SUPFAM" id="SSF50182">
    <property type="entry name" value="Sm-like ribonucleoproteins"/>
    <property type="match status" value="1"/>
</dbReference>
<dbReference type="STRING" id="471852.Tcur_1895"/>
<dbReference type="PANTHER" id="PTHR30566:SF25">
    <property type="entry name" value="INNER MEMBRANE PROTEIN"/>
    <property type="match status" value="1"/>
</dbReference>
<dbReference type="SUPFAM" id="SSF82689">
    <property type="entry name" value="Mechanosensitive channel protein MscS (YggB), C-terminal domain"/>
    <property type="match status" value="1"/>
</dbReference>
<dbReference type="PANTHER" id="PTHR30566">
    <property type="entry name" value="YNAI-RELATED MECHANOSENSITIVE ION CHANNEL"/>
    <property type="match status" value="1"/>
</dbReference>
<dbReference type="InterPro" id="IPR011066">
    <property type="entry name" value="MscS_channel_C_sf"/>
</dbReference>
<dbReference type="InterPro" id="IPR049278">
    <property type="entry name" value="MS_channel_C"/>
</dbReference>
<keyword evidence="3" id="KW-1003">Cell membrane</keyword>
<proteinExistence type="inferred from homology"/>
<dbReference type="InterPro" id="IPR023408">
    <property type="entry name" value="MscS_beta-dom_sf"/>
</dbReference>
<dbReference type="Gene3D" id="2.30.30.60">
    <property type="match status" value="1"/>
</dbReference>
<evidence type="ECO:0000256" key="5">
    <source>
        <dbReference type="ARBA" id="ARBA00022989"/>
    </source>
</evidence>
<feature type="domain" description="Mechanosensitive ion channel MscS" evidence="8">
    <location>
        <begin position="168"/>
        <end position="235"/>
    </location>
</feature>
<protein>
    <submittedName>
        <fullName evidence="11">MscS Mechanosensitive ion channel</fullName>
    </submittedName>
</protein>
<dbReference type="KEGG" id="tcu:Tcur_1895"/>
<reference evidence="11 12" key="1">
    <citation type="journal article" date="2011" name="Stand. Genomic Sci.">
        <title>Complete genome sequence of Thermomonospora curvata type strain (B9).</title>
        <authorList>
            <person name="Chertkov O."/>
            <person name="Sikorski J."/>
            <person name="Nolan M."/>
            <person name="Lapidus A."/>
            <person name="Lucas S."/>
            <person name="Del Rio T.G."/>
            <person name="Tice H."/>
            <person name="Cheng J.F."/>
            <person name="Goodwin L."/>
            <person name="Pitluck S."/>
            <person name="Liolios K."/>
            <person name="Ivanova N."/>
            <person name="Mavromatis K."/>
            <person name="Mikhailova N."/>
            <person name="Ovchinnikova G."/>
            <person name="Pati A."/>
            <person name="Chen A."/>
            <person name="Palaniappan K."/>
            <person name="Djao O.D."/>
            <person name="Land M."/>
            <person name="Hauser L."/>
            <person name="Chang Y.J."/>
            <person name="Jeffries C.D."/>
            <person name="Brettin T."/>
            <person name="Han C."/>
            <person name="Detter J.C."/>
            <person name="Rohde M."/>
            <person name="Goker M."/>
            <person name="Woyke T."/>
            <person name="Bristow J."/>
            <person name="Eisen J.A."/>
            <person name="Markowitz V."/>
            <person name="Hugenholtz P."/>
            <person name="Klenk H.P."/>
            <person name="Kyrpides N.C."/>
        </authorList>
    </citation>
    <scope>NUCLEOTIDE SEQUENCE [LARGE SCALE GENOMIC DNA]</scope>
    <source>
        <strain evidence="12">ATCC 19995 / DSM 43183 / JCM 3096 / KCTC 9072 / NBRC 15933 / NCIMB 10081 / Henssen B9</strain>
    </source>
</reference>
<organism evidence="11 12">
    <name type="scientific">Thermomonospora curvata (strain ATCC 19995 / DSM 43183 / JCM 3096 / KCTC 9072 / NBRC 15933 / NCIMB 10081 / Henssen B9)</name>
    <dbReference type="NCBI Taxonomy" id="471852"/>
    <lineage>
        <taxon>Bacteria</taxon>
        <taxon>Bacillati</taxon>
        <taxon>Actinomycetota</taxon>
        <taxon>Actinomycetes</taxon>
        <taxon>Streptosporangiales</taxon>
        <taxon>Thermomonosporaceae</taxon>
        <taxon>Thermomonospora</taxon>
    </lineage>
</organism>
<keyword evidence="6 7" id="KW-0472">Membrane</keyword>
<evidence type="ECO:0000259" key="10">
    <source>
        <dbReference type="Pfam" id="PF21088"/>
    </source>
</evidence>
<dbReference type="Gene3D" id="3.30.70.100">
    <property type="match status" value="1"/>
</dbReference>
<dbReference type="InterPro" id="IPR006685">
    <property type="entry name" value="MscS_channel_2nd"/>
</dbReference>
<keyword evidence="5 7" id="KW-1133">Transmembrane helix</keyword>
<evidence type="ECO:0000256" key="4">
    <source>
        <dbReference type="ARBA" id="ARBA00022692"/>
    </source>
</evidence>
<dbReference type="AlphaFoldDB" id="D1ACX6"/>
<feature type="domain" description="Mechanosensitive ion channel transmembrane helices 2/3" evidence="10">
    <location>
        <begin position="126"/>
        <end position="167"/>
    </location>
</feature>
<dbReference type="Gene3D" id="1.10.287.1260">
    <property type="match status" value="1"/>
</dbReference>
<feature type="transmembrane region" description="Helical" evidence="7">
    <location>
        <begin position="123"/>
        <end position="141"/>
    </location>
</feature>
<dbReference type="InterPro" id="IPR011014">
    <property type="entry name" value="MscS_channel_TM-2"/>
</dbReference>
<dbReference type="EMBL" id="CP001738">
    <property type="protein sequence ID" value="ACY97465.1"/>
    <property type="molecule type" value="Genomic_DNA"/>
</dbReference>
<sequence length="348" mass="37538">MPDPVEWGRVLVGAVVVVSAVVLGIALRMLLKRLIRRAENTKWVWDDLLARLLCDLAVVLTTVAGLWAAVLIVRFQPGTRQVIGSILVSVIILAVTLASARLAAGVVTSIVLARSGVAQSVTIFANITRAVVLVVGVLVLLQSMGLSITPMLTALGVGGLAVALALQDTLANLFAGVHILASKTVVPGDFVRLSTGEEGSVVDINWRKTTIQTLADNLVVIPNARFADAILTNFHGPDPDMSVLIQAKVGYESDLAHVEKVAIEVGREVMTQVEGGVPDHEPLVRFHTFGESSIDFTVILRVRQFADQFVVKHEFIKRLHARFREEDIQIPLPTRKLLFPDGSAALLP</sequence>
<accession>D1ACX6</accession>
<evidence type="ECO:0000256" key="3">
    <source>
        <dbReference type="ARBA" id="ARBA00022475"/>
    </source>
</evidence>
<feature type="transmembrane region" description="Helical" evidence="7">
    <location>
        <begin position="12"/>
        <end position="31"/>
    </location>
</feature>
<dbReference type="Pfam" id="PF00924">
    <property type="entry name" value="MS_channel_2nd"/>
    <property type="match status" value="1"/>
</dbReference>
<comment type="subcellular location">
    <subcellularLocation>
        <location evidence="1">Cell membrane</location>
        <topology evidence="1">Multi-pass membrane protein</topology>
    </subcellularLocation>
</comment>
<evidence type="ECO:0000259" key="8">
    <source>
        <dbReference type="Pfam" id="PF00924"/>
    </source>
</evidence>
<dbReference type="Proteomes" id="UP000001918">
    <property type="component" value="Chromosome"/>
</dbReference>
<evidence type="ECO:0000259" key="9">
    <source>
        <dbReference type="Pfam" id="PF21082"/>
    </source>
</evidence>
<keyword evidence="12" id="KW-1185">Reference proteome</keyword>
<dbReference type="SUPFAM" id="SSF82861">
    <property type="entry name" value="Mechanosensitive channel protein MscS (YggB), transmembrane region"/>
    <property type="match status" value="1"/>
</dbReference>
<evidence type="ECO:0000313" key="12">
    <source>
        <dbReference type="Proteomes" id="UP000001918"/>
    </source>
</evidence>